<dbReference type="EMBL" id="HBUF01680545">
    <property type="protein sequence ID" value="CAG6792251.1"/>
    <property type="molecule type" value="Transcribed_RNA"/>
</dbReference>
<dbReference type="EMBL" id="HBUF01319077">
    <property type="protein sequence ID" value="CAG6694637.1"/>
    <property type="molecule type" value="Transcribed_RNA"/>
</dbReference>
<dbReference type="AlphaFoldDB" id="A0A8D8XGJ6"/>
<evidence type="ECO:0000313" key="1">
    <source>
        <dbReference type="EMBL" id="CAG6694638.1"/>
    </source>
</evidence>
<organism evidence="1">
    <name type="scientific">Cacopsylla melanoneura</name>
    <dbReference type="NCBI Taxonomy" id="428564"/>
    <lineage>
        <taxon>Eukaryota</taxon>
        <taxon>Metazoa</taxon>
        <taxon>Ecdysozoa</taxon>
        <taxon>Arthropoda</taxon>
        <taxon>Hexapoda</taxon>
        <taxon>Insecta</taxon>
        <taxon>Pterygota</taxon>
        <taxon>Neoptera</taxon>
        <taxon>Paraneoptera</taxon>
        <taxon>Hemiptera</taxon>
        <taxon>Sternorrhyncha</taxon>
        <taxon>Psylloidea</taxon>
        <taxon>Psyllidae</taxon>
        <taxon>Psyllinae</taxon>
        <taxon>Cacopsylla</taxon>
    </lineage>
</organism>
<sequence>MSFGVRARRNRIKCIFEIVRISRRLGGLKRQTEHKFYVINIKNTSKKTRKGTSLWVRFVSRYSDNRVTFGVTLLRILGVQLSWDILTDTEPNNNDTGRQ</sequence>
<dbReference type="EMBL" id="HBUF01680546">
    <property type="protein sequence ID" value="CAG6792252.1"/>
    <property type="molecule type" value="Transcribed_RNA"/>
</dbReference>
<protein>
    <submittedName>
        <fullName evidence="1">Uncharacterized protein</fullName>
    </submittedName>
</protein>
<reference evidence="1" key="1">
    <citation type="submission" date="2021-05" db="EMBL/GenBank/DDBJ databases">
        <authorList>
            <person name="Alioto T."/>
            <person name="Alioto T."/>
            <person name="Gomez Garrido J."/>
        </authorList>
    </citation>
    <scope>NUCLEOTIDE SEQUENCE</scope>
</reference>
<name>A0A8D8XGJ6_9HEMI</name>
<dbReference type="EMBL" id="HBUF01319078">
    <property type="protein sequence ID" value="CAG6694638.1"/>
    <property type="molecule type" value="Transcribed_RNA"/>
</dbReference>
<dbReference type="EMBL" id="HBUF01487035">
    <property type="protein sequence ID" value="CAG6745206.1"/>
    <property type="molecule type" value="Transcribed_RNA"/>
</dbReference>
<accession>A0A8D8XGJ6</accession>
<proteinExistence type="predicted"/>